<gene>
    <name evidence="8" type="ORF">METZ01_LOCUS32181</name>
</gene>
<dbReference type="PANTHER" id="PTHR30489">
    <property type="entry name" value="LIPOPROTEIN-RELEASING SYSTEM TRANSMEMBRANE PROTEIN LOLE"/>
    <property type="match status" value="1"/>
</dbReference>
<comment type="subcellular location">
    <subcellularLocation>
        <location evidence="1">Cell membrane</location>
        <topology evidence="1">Multi-pass membrane protein</topology>
    </subcellularLocation>
</comment>
<reference evidence="8" key="1">
    <citation type="submission" date="2018-05" db="EMBL/GenBank/DDBJ databases">
        <authorList>
            <person name="Lanie J.A."/>
            <person name="Ng W.-L."/>
            <person name="Kazmierczak K.M."/>
            <person name="Andrzejewski T.M."/>
            <person name="Davidsen T.M."/>
            <person name="Wayne K.J."/>
            <person name="Tettelin H."/>
            <person name="Glass J.I."/>
            <person name="Rusch D."/>
            <person name="Podicherti R."/>
            <person name="Tsui H.-C.T."/>
            <person name="Winkler M.E."/>
        </authorList>
    </citation>
    <scope>NUCLEOTIDE SEQUENCE</scope>
</reference>
<dbReference type="Pfam" id="PF02687">
    <property type="entry name" value="FtsX"/>
    <property type="match status" value="1"/>
</dbReference>
<feature type="domain" description="ABC3 transporter permease C-terminal" evidence="7">
    <location>
        <begin position="211"/>
        <end position="337"/>
    </location>
</feature>
<evidence type="ECO:0000259" key="7">
    <source>
        <dbReference type="Pfam" id="PF02687"/>
    </source>
</evidence>
<accession>A0A381QN08</accession>
<dbReference type="PANTHER" id="PTHR30489:SF0">
    <property type="entry name" value="LIPOPROTEIN-RELEASING SYSTEM TRANSMEMBRANE PROTEIN LOLE"/>
    <property type="match status" value="1"/>
</dbReference>
<keyword evidence="4 6" id="KW-1133">Transmembrane helix</keyword>
<evidence type="ECO:0000313" key="8">
    <source>
        <dbReference type="EMBL" id="SUZ79327.1"/>
    </source>
</evidence>
<dbReference type="GO" id="GO:0098797">
    <property type="term" value="C:plasma membrane protein complex"/>
    <property type="evidence" value="ECO:0007669"/>
    <property type="project" value="TreeGrafter"/>
</dbReference>
<evidence type="ECO:0000256" key="4">
    <source>
        <dbReference type="ARBA" id="ARBA00022989"/>
    </source>
</evidence>
<feature type="transmembrane region" description="Helical" evidence="6">
    <location>
        <begin position="208"/>
        <end position="233"/>
    </location>
</feature>
<feature type="non-terminal residue" evidence="8">
    <location>
        <position position="1"/>
    </location>
</feature>
<dbReference type="AlphaFoldDB" id="A0A381QN08"/>
<dbReference type="InterPro" id="IPR051447">
    <property type="entry name" value="Lipoprotein-release_system"/>
</dbReference>
<keyword evidence="2" id="KW-1003">Cell membrane</keyword>
<keyword evidence="5 6" id="KW-0472">Membrane</keyword>
<feature type="transmembrane region" description="Helical" evidence="6">
    <location>
        <begin position="311"/>
        <end position="333"/>
    </location>
</feature>
<evidence type="ECO:0000256" key="3">
    <source>
        <dbReference type="ARBA" id="ARBA00022692"/>
    </source>
</evidence>
<organism evidence="8">
    <name type="scientific">marine metagenome</name>
    <dbReference type="NCBI Taxonomy" id="408172"/>
    <lineage>
        <taxon>unclassified sequences</taxon>
        <taxon>metagenomes</taxon>
        <taxon>ecological metagenomes</taxon>
    </lineage>
</organism>
<dbReference type="InterPro" id="IPR003838">
    <property type="entry name" value="ABC3_permease_C"/>
</dbReference>
<name>A0A381QN08_9ZZZZ</name>
<evidence type="ECO:0000256" key="1">
    <source>
        <dbReference type="ARBA" id="ARBA00004651"/>
    </source>
</evidence>
<evidence type="ECO:0000256" key="2">
    <source>
        <dbReference type="ARBA" id="ARBA00022475"/>
    </source>
</evidence>
<evidence type="ECO:0000256" key="5">
    <source>
        <dbReference type="ARBA" id="ARBA00023136"/>
    </source>
</evidence>
<keyword evidence="3 6" id="KW-0812">Transmembrane</keyword>
<dbReference type="GO" id="GO:0044874">
    <property type="term" value="P:lipoprotein localization to outer membrane"/>
    <property type="evidence" value="ECO:0007669"/>
    <property type="project" value="TreeGrafter"/>
</dbReference>
<feature type="transmembrane region" description="Helical" evidence="6">
    <location>
        <begin position="253"/>
        <end position="282"/>
    </location>
</feature>
<proteinExistence type="predicted"/>
<evidence type="ECO:0000256" key="6">
    <source>
        <dbReference type="SAM" id="Phobius"/>
    </source>
</evidence>
<dbReference type="EMBL" id="UINC01001383">
    <property type="protein sequence ID" value="SUZ79327.1"/>
    <property type="molecule type" value="Genomic_DNA"/>
</dbReference>
<sequence>VSGFENKIFEKLSSINGYSTINNLFQTTFDKSEIPLSDIVQEDKSLIFEYIERPAIIKSKASSNNVIIYGVQADNLNHFTLFKHTNQNQLSNNDVIIGNELASKMKIQKGDPLILLNPLANQSIVNKERFLFLKVKDIYSSGIYDYDSRLIFMPIEVVQSYFNVNDHISGWMIFDQSLNIQELDLPFYQINLKDRHSELFRWINTQKWPIIFIFSLIALVSYFNLMSSINILFYEKRFNLAIMKTYGMSNKRLLFLFTIQGVVLAIIGSILGILLSFIVVLLQEKFHIISLSENIYFVSYLPMLFSMKNSLYILAISIISSIVFSSIALLQILSINPSKILKN</sequence>
<protein>
    <recommendedName>
        <fullName evidence="7">ABC3 transporter permease C-terminal domain-containing protein</fullName>
    </recommendedName>
</protein>